<feature type="non-terminal residue" evidence="1">
    <location>
        <position position="1"/>
    </location>
</feature>
<evidence type="ECO:0000313" key="2">
    <source>
        <dbReference type="Proteomes" id="UP000789920"/>
    </source>
</evidence>
<keyword evidence="2" id="KW-1185">Reference proteome</keyword>
<evidence type="ECO:0000313" key="1">
    <source>
        <dbReference type="EMBL" id="CAG8729537.1"/>
    </source>
</evidence>
<name>A0ACA9PZZ8_9GLOM</name>
<proteinExistence type="predicted"/>
<gene>
    <name evidence="1" type="ORF">RPERSI_LOCUS12014</name>
</gene>
<organism evidence="1 2">
    <name type="scientific">Racocetra persica</name>
    <dbReference type="NCBI Taxonomy" id="160502"/>
    <lineage>
        <taxon>Eukaryota</taxon>
        <taxon>Fungi</taxon>
        <taxon>Fungi incertae sedis</taxon>
        <taxon>Mucoromycota</taxon>
        <taxon>Glomeromycotina</taxon>
        <taxon>Glomeromycetes</taxon>
        <taxon>Diversisporales</taxon>
        <taxon>Gigasporaceae</taxon>
        <taxon>Racocetra</taxon>
    </lineage>
</organism>
<accession>A0ACA9PZZ8</accession>
<protein>
    <submittedName>
        <fullName evidence="1">34524_t:CDS:1</fullName>
    </submittedName>
</protein>
<reference evidence="1" key="1">
    <citation type="submission" date="2021-06" db="EMBL/GenBank/DDBJ databases">
        <authorList>
            <person name="Kallberg Y."/>
            <person name="Tangrot J."/>
            <person name="Rosling A."/>
        </authorList>
    </citation>
    <scope>NUCLEOTIDE SEQUENCE</scope>
    <source>
        <strain evidence="1">MA461A</strain>
    </source>
</reference>
<sequence>EIILTISILPREFIEEKENSTYNRVVKKATLLIELSDTGIGINPEYLQHAWESFSQGDMSITKKQDGTGLGLSICKSLIEINGGEIKVESQLEKGSKFSFTWNVELLPMTSLPIEIQFNEQLSYVLPLAIRKKRILIIHSVENVRNSILRYLRRVETADAFDTFEKGIEAVKTYKELYDRFTYDIVFISLYENNKEEVINFILKLKELLVNSNNLAITFIVFPSYERIMLAKELMEKGLGTSVIYTPITWNKLINQLCI</sequence>
<dbReference type="EMBL" id="CAJVQC010025319">
    <property type="protein sequence ID" value="CAG8729537.1"/>
    <property type="molecule type" value="Genomic_DNA"/>
</dbReference>
<dbReference type="Proteomes" id="UP000789920">
    <property type="component" value="Unassembled WGS sequence"/>
</dbReference>
<comment type="caution">
    <text evidence="1">The sequence shown here is derived from an EMBL/GenBank/DDBJ whole genome shotgun (WGS) entry which is preliminary data.</text>
</comment>